<dbReference type="EMBL" id="CM055094">
    <property type="protein sequence ID" value="KAJ7562902.1"/>
    <property type="molecule type" value="Genomic_DNA"/>
</dbReference>
<dbReference type="Proteomes" id="UP001162992">
    <property type="component" value="Chromosome 3"/>
</dbReference>
<evidence type="ECO:0000313" key="1">
    <source>
        <dbReference type="EMBL" id="KAJ7562902.1"/>
    </source>
</evidence>
<keyword evidence="2" id="KW-1185">Reference proteome</keyword>
<comment type="caution">
    <text evidence="1">The sequence shown here is derived from an EMBL/GenBank/DDBJ whole genome shotgun (WGS) entry which is preliminary data.</text>
</comment>
<organism evidence="1 2">
    <name type="scientific">Diphasiastrum complanatum</name>
    <name type="common">Issler's clubmoss</name>
    <name type="synonym">Lycopodium complanatum</name>
    <dbReference type="NCBI Taxonomy" id="34168"/>
    <lineage>
        <taxon>Eukaryota</taxon>
        <taxon>Viridiplantae</taxon>
        <taxon>Streptophyta</taxon>
        <taxon>Embryophyta</taxon>
        <taxon>Tracheophyta</taxon>
        <taxon>Lycopodiopsida</taxon>
        <taxon>Lycopodiales</taxon>
        <taxon>Lycopodiaceae</taxon>
        <taxon>Lycopodioideae</taxon>
        <taxon>Diphasiastrum</taxon>
    </lineage>
</organism>
<name>A0ACC2E8W0_DIPCM</name>
<protein>
    <submittedName>
        <fullName evidence="1">Uncharacterized protein</fullName>
    </submittedName>
</protein>
<sequence>MTAHTSSLNVQNALLAALVPLPSICFYLAMLRYSIPDVDGVGRDETFWNARWGALCKWGVRHPLGLLNVLFFLNVNLLFWFISFVQHSTWLIDLYWSILPVMITHYFSSHPLALYDQLRSKAVTLLVWIWSIRLTHSYFRRENWNWGEREDWRFSNLRKKHVKNWWWISFFIVYVSQQIFLVGICLPLYAIHRSQLPWTFWDALATGICVSGITIAYFADTQLYRFVRGNSLLRELGGPTAPVLEKGLWFYSRHPNYFGEQLWWWGLALYSWSVRQGWTVVGTCINSCCLAYVTVLVERKLLLKKTRTSAYKRYQQSTSVWIPWFKAELD</sequence>
<accession>A0ACC2E8W0</accession>
<proteinExistence type="predicted"/>
<gene>
    <name evidence="1" type="ORF">O6H91_03G088200</name>
</gene>
<evidence type="ECO:0000313" key="2">
    <source>
        <dbReference type="Proteomes" id="UP001162992"/>
    </source>
</evidence>
<reference evidence="2" key="1">
    <citation type="journal article" date="2024" name="Proc. Natl. Acad. Sci. U.S.A.">
        <title>Extraordinary preservation of gene collinearity over three hundred million years revealed in homosporous lycophytes.</title>
        <authorList>
            <person name="Li C."/>
            <person name="Wickell D."/>
            <person name="Kuo L.Y."/>
            <person name="Chen X."/>
            <person name="Nie B."/>
            <person name="Liao X."/>
            <person name="Peng D."/>
            <person name="Ji J."/>
            <person name="Jenkins J."/>
            <person name="Williams M."/>
            <person name="Shu S."/>
            <person name="Plott C."/>
            <person name="Barry K."/>
            <person name="Rajasekar S."/>
            <person name="Grimwood J."/>
            <person name="Han X."/>
            <person name="Sun S."/>
            <person name="Hou Z."/>
            <person name="He W."/>
            <person name="Dai G."/>
            <person name="Sun C."/>
            <person name="Schmutz J."/>
            <person name="Leebens-Mack J.H."/>
            <person name="Li F.W."/>
            <person name="Wang L."/>
        </authorList>
    </citation>
    <scope>NUCLEOTIDE SEQUENCE [LARGE SCALE GENOMIC DNA]</scope>
    <source>
        <strain evidence="2">cv. PW_Plant_1</strain>
    </source>
</reference>